<dbReference type="Pfam" id="PF12298">
    <property type="entry name" value="Bot1p"/>
    <property type="match status" value="1"/>
</dbReference>
<dbReference type="InterPro" id="IPR021036">
    <property type="entry name" value="Ribosomal_mS45"/>
</dbReference>
<keyword evidence="3" id="KW-1185">Reference proteome</keyword>
<evidence type="ECO:0000256" key="1">
    <source>
        <dbReference type="SAM" id="MobiDB-lite"/>
    </source>
</evidence>
<name>A0A319DMM5_9EURO</name>
<dbReference type="PANTHER" id="PTHR28158:SF1">
    <property type="entry name" value="SMALL RIBOSOMAL SUBUNIT PROTEIN MS45"/>
    <property type="match status" value="1"/>
</dbReference>
<evidence type="ECO:0000313" key="3">
    <source>
        <dbReference type="Proteomes" id="UP000247810"/>
    </source>
</evidence>
<proteinExistence type="predicted"/>
<dbReference type="EMBL" id="KZ825855">
    <property type="protein sequence ID" value="PYH95327.1"/>
    <property type="molecule type" value="Genomic_DNA"/>
</dbReference>
<dbReference type="STRING" id="1448320.A0A319DMM5"/>
<dbReference type="VEuPathDB" id="FungiDB:BO71DRAFT_377729"/>
<dbReference type="GO" id="GO:0032543">
    <property type="term" value="P:mitochondrial translation"/>
    <property type="evidence" value="ECO:0007669"/>
    <property type="project" value="TreeGrafter"/>
</dbReference>
<organism evidence="2 3">
    <name type="scientific">Aspergillus ellipticus CBS 707.79</name>
    <dbReference type="NCBI Taxonomy" id="1448320"/>
    <lineage>
        <taxon>Eukaryota</taxon>
        <taxon>Fungi</taxon>
        <taxon>Dikarya</taxon>
        <taxon>Ascomycota</taxon>
        <taxon>Pezizomycotina</taxon>
        <taxon>Eurotiomycetes</taxon>
        <taxon>Eurotiomycetidae</taxon>
        <taxon>Eurotiales</taxon>
        <taxon>Aspergillaceae</taxon>
        <taxon>Aspergillus</taxon>
        <taxon>Aspergillus subgen. Circumdati</taxon>
    </lineage>
</organism>
<feature type="compositionally biased region" description="Polar residues" evidence="1">
    <location>
        <begin position="48"/>
        <end position="57"/>
    </location>
</feature>
<protein>
    <recommendedName>
        <fullName evidence="4">Ribosomal protein S35, mitochondrial</fullName>
    </recommendedName>
</protein>
<dbReference type="GO" id="GO:0005763">
    <property type="term" value="C:mitochondrial small ribosomal subunit"/>
    <property type="evidence" value="ECO:0007669"/>
    <property type="project" value="TreeGrafter"/>
</dbReference>
<gene>
    <name evidence="2" type="ORF">BO71DRAFT_377729</name>
</gene>
<feature type="region of interest" description="Disordered" evidence="1">
    <location>
        <begin position="358"/>
        <end position="382"/>
    </location>
</feature>
<dbReference type="PANTHER" id="PTHR28158">
    <property type="entry name" value="37S RIBOSOMAL PROTEIN S35, MITOCHONDRIAL"/>
    <property type="match status" value="1"/>
</dbReference>
<feature type="compositionally biased region" description="Low complexity" evidence="1">
    <location>
        <begin position="16"/>
        <end position="41"/>
    </location>
</feature>
<dbReference type="OrthoDB" id="10052321at2759"/>
<accession>A0A319DMM5</accession>
<evidence type="ECO:0008006" key="4">
    <source>
        <dbReference type="Google" id="ProtNLM"/>
    </source>
</evidence>
<reference evidence="2 3" key="1">
    <citation type="submission" date="2018-02" db="EMBL/GenBank/DDBJ databases">
        <title>The genomes of Aspergillus section Nigri reveals drivers in fungal speciation.</title>
        <authorList>
            <consortium name="DOE Joint Genome Institute"/>
            <person name="Vesth T.C."/>
            <person name="Nybo J."/>
            <person name="Theobald S."/>
            <person name="Brandl J."/>
            <person name="Frisvad J.C."/>
            <person name="Nielsen K.F."/>
            <person name="Lyhne E.K."/>
            <person name="Kogle M.E."/>
            <person name="Kuo A."/>
            <person name="Riley R."/>
            <person name="Clum A."/>
            <person name="Nolan M."/>
            <person name="Lipzen A."/>
            <person name="Salamov A."/>
            <person name="Henrissat B."/>
            <person name="Wiebenga A."/>
            <person name="De vries R.P."/>
            <person name="Grigoriev I.V."/>
            <person name="Mortensen U.H."/>
            <person name="Andersen M.R."/>
            <person name="Baker S.E."/>
        </authorList>
    </citation>
    <scope>NUCLEOTIDE SEQUENCE [LARGE SCALE GENOMIC DNA]</scope>
    <source>
        <strain evidence="2 3">CBS 707.79</strain>
    </source>
</reference>
<dbReference type="GO" id="GO:0003735">
    <property type="term" value="F:structural constituent of ribosome"/>
    <property type="evidence" value="ECO:0007669"/>
    <property type="project" value="TreeGrafter"/>
</dbReference>
<evidence type="ECO:0000313" key="2">
    <source>
        <dbReference type="EMBL" id="PYH95327.1"/>
    </source>
</evidence>
<feature type="region of interest" description="Disordered" evidence="1">
    <location>
        <begin position="16"/>
        <end position="57"/>
    </location>
</feature>
<sequence>MAPRIQNQVVSNSLLPYLSPSSTTSSSTCLPRLPSTSSPSLAYRPRQSCRSLSSTVAPQTRRREEMFGWLHGPGARLKNHVPGQTNYLTSFKDKDGNLLSSTKIFPQNLMYRSESILSEDLRNEIYDRVVRQKRSVRAVSVELQVDMRRVAAVVRLVELENRMKEQDKPLALPYARAIHEMVPTSNYNKEYGSGRPHEGINDLPVHRLTNPQIFYPVSESRQFNRVDAGRVFSAAPALETSQVEENAADPYASVARITQNPGSIETVGKGDDEQQVLQPSDMRIPHPHLVAKERQNIINPNEFHKNREIYNERLAAEENATQERKLKAEKRREKQMLRVQPADSRFEFRIKDVVVSKETTGKDGRGARAPGRRYGVPSYDRKRGQVKIPTRVVV</sequence>
<dbReference type="AlphaFoldDB" id="A0A319DMM5"/>
<dbReference type="Proteomes" id="UP000247810">
    <property type="component" value="Unassembled WGS sequence"/>
</dbReference>